<dbReference type="PANTHER" id="PTHR15337:SF11">
    <property type="entry name" value="THIOREDOXIN DOMAIN-CONTAINING PROTEIN"/>
    <property type="match status" value="1"/>
</dbReference>
<evidence type="ECO:0008006" key="5">
    <source>
        <dbReference type="Google" id="ProtNLM"/>
    </source>
</evidence>
<gene>
    <name evidence="3" type="ORF">PUN28_010186</name>
</gene>
<keyword evidence="1 2" id="KW-0732">Signal</keyword>
<evidence type="ECO:0000256" key="1">
    <source>
        <dbReference type="ARBA" id="ARBA00022729"/>
    </source>
</evidence>
<dbReference type="PANTHER" id="PTHR15337">
    <property type="entry name" value="ANTERIOR GRADIENT PROTEIN-RELATED"/>
    <property type="match status" value="1"/>
</dbReference>
<feature type="signal peptide" evidence="2">
    <location>
        <begin position="1"/>
        <end position="26"/>
    </location>
</feature>
<dbReference type="InterPro" id="IPR051099">
    <property type="entry name" value="AGR/TXD"/>
</dbReference>
<dbReference type="AlphaFoldDB" id="A0AAW2FTE8"/>
<dbReference type="InterPro" id="IPR036249">
    <property type="entry name" value="Thioredoxin-like_sf"/>
</dbReference>
<name>A0AAW2FTE8_9HYME</name>
<proteinExistence type="predicted"/>
<dbReference type="Pfam" id="PF13899">
    <property type="entry name" value="Thioredoxin_7"/>
    <property type="match status" value="1"/>
</dbReference>
<reference evidence="3 4" key="1">
    <citation type="submission" date="2023-03" db="EMBL/GenBank/DDBJ databases">
        <title>High recombination rates correlate with genetic variation in Cardiocondyla obscurior ants.</title>
        <authorList>
            <person name="Errbii M."/>
        </authorList>
    </citation>
    <scope>NUCLEOTIDE SEQUENCE [LARGE SCALE GENOMIC DNA]</scope>
    <source>
        <strain evidence="3">Alpha-2009</strain>
        <tissue evidence="3">Whole body</tissue>
    </source>
</reference>
<evidence type="ECO:0000313" key="3">
    <source>
        <dbReference type="EMBL" id="KAL0117165.1"/>
    </source>
</evidence>
<evidence type="ECO:0000313" key="4">
    <source>
        <dbReference type="Proteomes" id="UP001430953"/>
    </source>
</evidence>
<evidence type="ECO:0000256" key="2">
    <source>
        <dbReference type="SAM" id="SignalP"/>
    </source>
</evidence>
<protein>
    <recommendedName>
        <fullName evidence="5">Thioredoxin domain-containing protein 12</fullName>
    </recommendedName>
</protein>
<dbReference type="GO" id="GO:0005783">
    <property type="term" value="C:endoplasmic reticulum"/>
    <property type="evidence" value="ECO:0007669"/>
    <property type="project" value="TreeGrafter"/>
</dbReference>
<dbReference type="Gene3D" id="3.40.30.10">
    <property type="entry name" value="Glutaredoxin"/>
    <property type="match status" value="1"/>
</dbReference>
<feature type="chain" id="PRO_5043800166" description="Thioredoxin domain-containing protein 12" evidence="2">
    <location>
        <begin position="27"/>
        <end position="178"/>
    </location>
</feature>
<dbReference type="SUPFAM" id="SSF52833">
    <property type="entry name" value="Thioredoxin-like"/>
    <property type="match status" value="1"/>
</dbReference>
<dbReference type="InterPro" id="IPR017937">
    <property type="entry name" value="Thioredoxin_CS"/>
</dbReference>
<keyword evidence="4" id="KW-1185">Reference proteome</keyword>
<accession>A0AAW2FTE8</accession>
<sequence length="178" mass="20375">MRYAKCLGSLNIAGLVCYSVFGSVIAADNDTTNFERAYKWRSLSEGFREAKTSRKPIFLLVHKPGCPTCENLQAKIVKSIRILDLSQRFVMVRVKKGELSTQDEARFQPDGTYVPRILFFTPDGEFIKDIYNRHPKADDKYKYFYSSTSQIIDSMLLALEHCSKDLLNGAIDIKMKKK</sequence>
<organism evidence="3 4">
    <name type="scientific">Cardiocondyla obscurior</name>
    <dbReference type="NCBI Taxonomy" id="286306"/>
    <lineage>
        <taxon>Eukaryota</taxon>
        <taxon>Metazoa</taxon>
        <taxon>Ecdysozoa</taxon>
        <taxon>Arthropoda</taxon>
        <taxon>Hexapoda</taxon>
        <taxon>Insecta</taxon>
        <taxon>Pterygota</taxon>
        <taxon>Neoptera</taxon>
        <taxon>Endopterygota</taxon>
        <taxon>Hymenoptera</taxon>
        <taxon>Apocrita</taxon>
        <taxon>Aculeata</taxon>
        <taxon>Formicoidea</taxon>
        <taxon>Formicidae</taxon>
        <taxon>Myrmicinae</taxon>
        <taxon>Cardiocondyla</taxon>
    </lineage>
</organism>
<dbReference type="Proteomes" id="UP001430953">
    <property type="component" value="Unassembled WGS sequence"/>
</dbReference>
<comment type="caution">
    <text evidence="3">The sequence shown here is derived from an EMBL/GenBank/DDBJ whole genome shotgun (WGS) entry which is preliminary data.</text>
</comment>
<dbReference type="PROSITE" id="PS00194">
    <property type="entry name" value="THIOREDOXIN_1"/>
    <property type="match status" value="1"/>
</dbReference>
<dbReference type="EMBL" id="JADYXP020000009">
    <property type="protein sequence ID" value="KAL0117165.1"/>
    <property type="molecule type" value="Genomic_DNA"/>
</dbReference>